<evidence type="ECO:0000313" key="2">
    <source>
        <dbReference type="Proteomes" id="UP000218702"/>
    </source>
</evidence>
<reference evidence="1 2" key="1">
    <citation type="submission" date="2017-06" db="EMBL/GenBank/DDBJ databases">
        <title>Genome sequencing of cyanobaciteial culture collection at National Institute for Environmental Studies (NIES).</title>
        <authorList>
            <person name="Hirose Y."/>
            <person name="Shimura Y."/>
            <person name="Fujisawa T."/>
            <person name="Nakamura Y."/>
            <person name="Kawachi M."/>
        </authorList>
    </citation>
    <scope>NUCLEOTIDE SEQUENCE [LARGE SCALE GENOMIC DNA]</scope>
    <source>
        <strain evidence="1 2">NIES-806</strain>
    </source>
</reference>
<evidence type="ECO:0000313" key="1">
    <source>
        <dbReference type="EMBL" id="BAZ84821.1"/>
    </source>
</evidence>
<dbReference type="Proteomes" id="UP000218702">
    <property type="component" value="Chromosome"/>
</dbReference>
<sequence>MTYLELHQKIEQQISQLAPEQLSLVSDFIDSIQEKSTVNQRPLRRISPIKRGKKAGDLLHYTGTWHGDDLEDCLRLVEETRSQTQF</sequence>
<dbReference type="OrthoDB" id="532875at2"/>
<dbReference type="EMBL" id="AP018316">
    <property type="protein sequence ID" value="BAZ84821.1"/>
    <property type="molecule type" value="Genomic_DNA"/>
</dbReference>
<dbReference type="GeneID" id="78013729"/>
<organism evidence="1 2">
    <name type="scientific">Dolichospermum compactum NIES-806</name>
    <dbReference type="NCBI Taxonomy" id="1973481"/>
    <lineage>
        <taxon>Bacteria</taxon>
        <taxon>Bacillati</taxon>
        <taxon>Cyanobacteriota</taxon>
        <taxon>Cyanophyceae</taxon>
        <taxon>Nostocales</taxon>
        <taxon>Aphanizomenonaceae</taxon>
        <taxon>Dolichospermum</taxon>
        <taxon>Dolichospermum compactum</taxon>
    </lineage>
</organism>
<evidence type="ECO:0008006" key="3">
    <source>
        <dbReference type="Google" id="ProtNLM"/>
    </source>
</evidence>
<accession>A0A1Z4UZV6</accession>
<dbReference type="KEGG" id="dcm:NIES806_10140"/>
<name>A0A1Z4UZV6_9CYAN</name>
<protein>
    <recommendedName>
        <fullName evidence="3">DUF2281 domain-containing protein</fullName>
    </recommendedName>
</protein>
<dbReference type="AlphaFoldDB" id="A0A1Z4UZV6"/>
<dbReference type="RefSeq" id="WP_028090875.1">
    <property type="nucleotide sequence ID" value="NZ_AP018316.1"/>
</dbReference>
<gene>
    <name evidence="1" type="ORF">NIES806_10140</name>
</gene>
<keyword evidence="2" id="KW-1185">Reference proteome</keyword>
<proteinExistence type="predicted"/>